<dbReference type="Proteomes" id="UP000317648">
    <property type="component" value="Chromosome"/>
</dbReference>
<evidence type="ECO:0000313" key="3">
    <source>
        <dbReference type="Proteomes" id="UP000317648"/>
    </source>
</evidence>
<feature type="compositionally biased region" description="Basic and acidic residues" evidence="1">
    <location>
        <begin position="48"/>
        <end position="59"/>
    </location>
</feature>
<protein>
    <submittedName>
        <fullName evidence="2">Uncharacterized protein</fullName>
    </submittedName>
</protein>
<dbReference type="KEGG" id="lcre:Pla8534_33030"/>
<keyword evidence="3" id="KW-1185">Reference proteome</keyword>
<feature type="compositionally biased region" description="Polar residues" evidence="1">
    <location>
        <begin position="1"/>
        <end position="18"/>
    </location>
</feature>
<gene>
    <name evidence="2" type="ORF">Pla8534_33030</name>
</gene>
<name>A0A518DUI7_9BACT</name>
<proteinExistence type="predicted"/>
<evidence type="ECO:0000313" key="2">
    <source>
        <dbReference type="EMBL" id="QDU95488.1"/>
    </source>
</evidence>
<dbReference type="EMBL" id="CP036433">
    <property type="protein sequence ID" value="QDU95488.1"/>
    <property type="molecule type" value="Genomic_DNA"/>
</dbReference>
<evidence type="ECO:0000256" key="1">
    <source>
        <dbReference type="SAM" id="MobiDB-lite"/>
    </source>
</evidence>
<reference evidence="2 3" key="1">
    <citation type="submission" date="2019-02" db="EMBL/GenBank/DDBJ databases">
        <title>Deep-cultivation of Planctomycetes and their phenomic and genomic characterization uncovers novel biology.</title>
        <authorList>
            <person name="Wiegand S."/>
            <person name="Jogler M."/>
            <person name="Boedeker C."/>
            <person name="Pinto D."/>
            <person name="Vollmers J."/>
            <person name="Rivas-Marin E."/>
            <person name="Kohn T."/>
            <person name="Peeters S.H."/>
            <person name="Heuer A."/>
            <person name="Rast P."/>
            <person name="Oberbeckmann S."/>
            <person name="Bunk B."/>
            <person name="Jeske O."/>
            <person name="Meyerdierks A."/>
            <person name="Storesund J.E."/>
            <person name="Kallscheuer N."/>
            <person name="Luecker S."/>
            <person name="Lage O.M."/>
            <person name="Pohl T."/>
            <person name="Merkel B.J."/>
            <person name="Hornburger P."/>
            <person name="Mueller R.-W."/>
            <person name="Bruemmer F."/>
            <person name="Labrenz M."/>
            <person name="Spormann A.M."/>
            <person name="Op den Camp H."/>
            <person name="Overmann J."/>
            <person name="Amann R."/>
            <person name="Jetten M.S.M."/>
            <person name="Mascher T."/>
            <person name="Medema M.H."/>
            <person name="Devos D.P."/>
            <person name="Kaster A.-K."/>
            <person name="Ovreas L."/>
            <person name="Rohde M."/>
            <person name="Galperin M.Y."/>
            <person name="Jogler C."/>
        </authorList>
    </citation>
    <scope>NUCLEOTIDE SEQUENCE [LARGE SCALE GENOMIC DNA]</scope>
    <source>
        <strain evidence="2 3">Pla85_3_4</strain>
    </source>
</reference>
<accession>A0A518DUI7</accession>
<dbReference type="AlphaFoldDB" id="A0A518DUI7"/>
<sequence>MSFLQGSNATHQYDQGNDNKMPGPGKREGLAPCPFEWNTPRQEPGHSGCEEQKAKFFRK</sequence>
<organism evidence="2 3">
    <name type="scientific">Lignipirellula cremea</name>
    <dbReference type="NCBI Taxonomy" id="2528010"/>
    <lineage>
        <taxon>Bacteria</taxon>
        <taxon>Pseudomonadati</taxon>
        <taxon>Planctomycetota</taxon>
        <taxon>Planctomycetia</taxon>
        <taxon>Pirellulales</taxon>
        <taxon>Pirellulaceae</taxon>
        <taxon>Lignipirellula</taxon>
    </lineage>
</organism>
<feature type="region of interest" description="Disordered" evidence="1">
    <location>
        <begin position="1"/>
        <end position="59"/>
    </location>
</feature>